<sequence>MQHSPTSADPKRNLVVIQSLVSNSGIRRVKHFFRRTSEMEASVSRALMESDSGETKVLEALIDAFSSEFSLREIASVYCKAGRDPDKAAEVLYDGQKLKNCSNAASAVITTQHEANCASSLAPSESPWETVAGKRNSANYRNSKASKTKNLSVSIGSVSGVIGKGHAMPNTPAWGPISRPSFSETLGGSVATNWGEDKGMNYPAVSVGSVSGKCLICSRPACGPLGATKPLKSDMKDFWFDELSDDDVASDSTANEDQMHTGQGRIFVGGLSMETNEDTLKDHFQKFGDVVETVIIKDDTRSSRGFGYVLFSDPSVADKVLFKRHVILGRLVGVEKAVPRPRVGHNNPHNQKDFSKKSSDSNGQFRTKKIFVGGLPHSLTEEEFKAYFEKFGRTTDVVIPYTPSKDRHKGFGFVTFDSEEAVENVMQKRFHELYGKVVEVKRTVFKDGSNNGQNGGYHMRKNGGRGGSLSGGVQDAGINQPSSPGYGGSYSGYFSQLSDDDSAGGTPVVSPRSPL</sequence>
<organism evidence="6 7">
    <name type="scientific">Papaver atlanticum</name>
    <dbReference type="NCBI Taxonomy" id="357466"/>
    <lineage>
        <taxon>Eukaryota</taxon>
        <taxon>Viridiplantae</taxon>
        <taxon>Streptophyta</taxon>
        <taxon>Embryophyta</taxon>
        <taxon>Tracheophyta</taxon>
        <taxon>Spermatophyta</taxon>
        <taxon>Magnoliopsida</taxon>
        <taxon>Ranunculales</taxon>
        <taxon>Papaveraceae</taxon>
        <taxon>Papaveroideae</taxon>
        <taxon>Papaver</taxon>
    </lineage>
</organism>
<dbReference type="InterPro" id="IPR012677">
    <property type="entry name" value="Nucleotide-bd_a/b_plait_sf"/>
</dbReference>
<keyword evidence="1" id="KW-0677">Repeat</keyword>
<reference evidence="6" key="1">
    <citation type="submission" date="2022-04" db="EMBL/GenBank/DDBJ databases">
        <title>A functionally conserved STORR gene fusion in Papaver species that diverged 16.8 million years ago.</title>
        <authorList>
            <person name="Catania T."/>
        </authorList>
    </citation>
    <scope>NUCLEOTIDE SEQUENCE</scope>
    <source>
        <strain evidence="6">S-188037</strain>
    </source>
</reference>
<evidence type="ECO:0000259" key="5">
    <source>
        <dbReference type="PROSITE" id="PS50102"/>
    </source>
</evidence>
<dbReference type="GO" id="GO:0003729">
    <property type="term" value="F:mRNA binding"/>
    <property type="evidence" value="ECO:0007669"/>
    <property type="project" value="TreeGrafter"/>
</dbReference>
<dbReference type="PANTHER" id="PTHR48032">
    <property type="entry name" value="RNA-BINDING PROTEIN MUSASHI HOMOLOG RBP6"/>
    <property type="match status" value="1"/>
</dbReference>
<evidence type="ECO:0000256" key="2">
    <source>
        <dbReference type="ARBA" id="ARBA00022884"/>
    </source>
</evidence>
<name>A0AAD4S9S9_9MAGN</name>
<feature type="domain" description="RRM" evidence="5">
    <location>
        <begin position="264"/>
        <end position="339"/>
    </location>
</feature>
<dbReference type="Proteomes" id="UP001202328">
    <property type="component" value="Unassembled WGS sequence"/>
</dbReference>
<accession>A0AAD4S9S9</accession>
<dbReference type="InterPro" id="IPR056254">
    <property type="entry name" value="At5g58720/SDE5-like_UBA-like"/>
</dbReference>
<feature type="domain" description="RRM" evidence="5">
    <location>
        <begin position="368"/>
        <end position="451"/>
    </location>
</feature>
<keyword evidence="7" id="KW-1185">Reference proteome</keyword>
<dbReference type="PANTHER" id="PTHR48032:SF12">
    <property type="entry name" value="RRM DOMAIN-CONTAINING PROTEIN"/>
    <property type="match status" value="1"/>
</dbReference>
<feature type="region of interest" description="Disordered" evidence="4">
    <location>
        <begin position="446"/>
        <end position="515"/>
    </location>
</feature>
<dbReference type="SMART" id="SM00360">
    <property type="entry name" value="RRM"/>
    <property type="match status" value="2"/>
</dbReference>
<protein>
    <recommendedName>
        <fullName evidence="5">RRM domain-containing protein</fullName>
    </recommendedName>
</protein>
<dbReference type="Pfam" id="PF24767">
    <property type="entry name" value="UBA_At5g58720"/>
    <property type="match status" value="1"/>
</dbReference>
<evidence type="ECO:0000256" key="1">
    <source>
        <dbReference type="ARBA" id="ARBA00022737"/>
    </source>
</evidence>
<dbReference type="InterPro" id="IPR035979">
    <property type="entry name" value="RBD_domain_sf"/>
</dbReference>
<dbReference type="GO" id="GO:0006417">
    <property type="term" value="P:regulation of translation"/>
    <property type="evidence" value="ECO:0007669"/>
    <property type="project" value="TreeGrafter"/>
</dbReference>
<dbReference type="AlphaFoldDB" id="A0AAD4S9S9"/>
<dbReference type="Pfam" id="PF00076">
    <property type="entry name" value="RRM_1"/>
    <property type="match status" value="2"/>
</dbReference>
<evidence type="ECO:0000313" key="6">
    <source>
        <dbReference type="EMBL" id="KAI3875087.1"/>
    </source>
</evidence>
<feature type="compositionally biased region" description="Basic and acidic residues" evidence="4">
    <location>
        <begin position="350"/>
        <end position="359"/>
    </location>
</feature>
<dbReference type="InterPro" id="IPR000504">
    <property type="entry name" value="RRM_dom"/>
</dbReference>
<evidence type="ECO:0000256" key="4">
    <source>
        <dbReference type="SAM" id="MobiDB-lite"/>
    </source>
</evidence>
<comment type="caution">
    <text evidence="6">The sequence shown here is derived from an EMBL/GenBank/DDBJ whole genome shotgun (WGS) entry which is preliminary data.</text>
</comment>
<dbReference type="EMBL" id="JAJJMB010012638">
    <property type="protein sequence ID" value="KAI3875087.1"/>
    <property type="molecule type" value="Genomic_DNA"/>
</dbReference>
<proteinExistence type="predicted"/>
<dbReference type="PROSITE" id="PS50102">
    <property type="entry name" value="RRM"/>
    <property type="match status" value="2"/>
</dbReference>
<dbReference type="Gene3D" id="3.30.70.330">
    <property type="match status" value="2"/>
</dbReference>
<evidence type="ECO:0000256" key="3">
    <source>
        <dbReference type="PROSITE-ProRule" id="PRU00176"/>
    </source>
</evidence>
<gene>
    <name evidence="6" type="ORF">MKW98_019660</name>
</gene>
<keyword evidence="2 3" id="KW-0694">RNA-binding</keyword>
<dbReference type="SUPFAM" id="SSF54928">
    <property type="entry name" value="RNA-binding domain, RBD"/>
    <property type="match status" value="2"/>
</dbReference>
<evidence type="ECO:0000313" key="7">
    <source>
        <dbReference type="Proteomes" id="UP001202328"/>
    </source>
</evidence>
<feature type="region of interest" description="Disordered" evidence="4">
    <location>
        <begin position="339"/>
        <end position="362"/>
    </location>
</feature>